<dbReference type="Pfam" id="PF00258">
    <property type="entry name" value="Flavodoxin_1"/>
    <property type="match status" value="1"/>
</dbReference>
<sequence>MEVHVGWASETGNTLDLMREFLNHCQEEHIKVASVQQLCKETELLPGIWIFFVSTTGQGSPPYRMRPFWKQLMAKNYKLKYPISLAVYSLGDSSYGDHFGMAARKLRQRLKMLGAQEFVEIALGDDMDPQGYRHAYLKTWRTEVTNFLRLNAKKFEGEPVQLRTPSLRNLEDELSLRSKRLRSFEQEGKENFLGNSTCVGRAGSVGRCA</sequence>
<name>A0A5K1HLG0_9MAGN</name>
<reference evidence="3" key="1">
    <citation type="submission" date="2019-09" db="EMBL/GenBank/DDBJ databases">
        <authorList>
            <person name="Zhang L."/>
        </authorList>
    </citation>
    <scope>NUCLEOTIDE SEQUENCE</scope>
</reference>
<accession>A0A5K1HLG0</accession>
<keyword evidence="1" id="KW-0285">Flavoprotein</keyword>
<evidence type="ECO:0000313" key="3">
    <source>
        <dbReference type="EMBL" id="VVW88726.1"/>
    </source>
</evidence>
<dbReference type="GO" id="GO:0050660">
    <property type="term" value="F:flavin adenine dinucleotide binding"/>
    <property type="evidence" value="ECO:0007669"/>
    <property type="project" value="TreeGrafter"/>
</dbReference>
<dbReference type="AlphaFoldDB" id="A0A5K1HLG0"/>
<dbReference type="InterPro" id="IPR029039">
    <property type="entry name" value="Flavoprotein-like_sf"/>
</dbReference>
<protein>
    <recommendedName>
        <fullName evidence="2">Flavodoxin-like domain-containing protein</fullName>
    </recommendedName>
</protein>
<feature type="domain" description="Flavodoxin-like" evidence="2">
    <location>
        <begin position="3"/>
        <end position="145"/>
    </location>
</feature>
<evidence type="ECO:0000256" key="1">
    <source>
        <dbReference type="ARBA" id="ARBA00022630"/>
    </source>
</evidence>
<dbReference type="SUPFAM" id="SSF52218">
    <property type="entry name" value="Flavoproteins"/>
    <property type="match status" value="1"/>
</dbReference>
<dbReference type="GO" id="GO:0005829">
    <property type="term" value="C:cytosol"/>
    <property type="evidence" value="ECO:0007669"/>
    <property type="project" value="TreeGrafter"/>
</dbReference>
<dbReference type="GO" id="GO:0016491">
    <property type="term" value="F:oxidoreductase activity"/>
    <property type="evidence" value="ECO:0007669"/>
    <property type="project" value="TreeGrafter"/>
</dbReference>
<dbReference type="PANTHER" id="PTHR19384:SF10">
    <property type="entry name" value="NADPH-DEPENDENT DIFLAVIN OXIDOREDUCTASE 1"/>
    <property type="match status" value="1"/>
</dbReference>
<dbReference type="PANTHER" id="PTHR19384">
    <property type="entry name" value="NITRIC OXIDE SYNTHASE-RELATED"/>
    <property type="match status" value="1"/>
</dbReference>
<dbReference type="Gene3D" id="3.40.50.360">
    <property type="match status" value="1"/>
</dbReference>
<dbReference type="InterPro" id="IPR001094">
    <property type="entry name" value="Flavdoxin-like"/>
</dbReference>
<organism evidence="3">
    <name type="scientific">Nymphaea colorata</name>
    <name type="common">pocket water lily</name>
    <dbReference type="NCBI Taxonomy" id="210225"/>
    <lineage>
        <taxon>Eukaryota</taxon>
        <taxon>Viridiplantae</taxon>
        <taxon>Streptophyta</taxon>
        <taxon>Embryophyta</taxon>
        <taxon>Tracheophyta</taxon>
        <taxon>Spermatophyta</taxon>
        <taxon>Magnoliopsida</taxon>
        <taxon>Nymphaeales</taxon>
        <taxon>Nymphaeaceae</taxon>
        <taxon>Nymphaea</taxon>
    </lineage>
</organism>
<dbReference type="GO" id="GO:0010181">
    <property type="term" value="F:FMN binding"/>
    <property type="evidence" value="ECO:0007669"/>
    <property type="project" value="InterPro"/>
</dbReference>
<dbReference type="InterPro" id="IPR008254">
    <property type="entry name" value="Flavodoxin/NO_synth"/>
</dbReference>
<gene>
    <name evidence="3" type="ORF">NYM_LOCUS30174</name>
</gene>
<dbReference type="PROSITE" id="PS50902">
    <property type="entry name" value="FLAVODOXIN_LIKE"/>
    <property type="match status" value="1"/>
</dbReference>
<proteinExistence type="predicted"/>
<dbReference type="EMBL" id="LR722159">
    <property type="protein sequence ID" value="VVW88726.1"/>
    <property type="molecule type" value="Genomic_DNA"/>
</dbReference>
<dbReference type="PRINTS" id="PR00369">
    <property type="entry name" value="FLAVODOXIN"/>
</dbReference>
<evidence type="ECO:0000259" key="2">
    <source>
        <dbReference type="PROSITE" id="PS50902"/>
    </source>
</evidence>